<dbReference type="PIRSF" id="PIRSF029285">
    <property type="entry name" value="Aminopept"/>
    <property type="match status" value="1"/>
</dbReference>
<dbReference type="PROSITE" id="PS51257">
    <property type="entry name" value="PROKAR_LIPOPROTEIN"/>
    <property type="match status" value="1"/>
</dbReference>
<keyword evidence="1" id="KW-0378">Hydrolase</keyword>
<evidence type="ECO:0000313" key="2">
    <source>
        <dbReference type="Proteomes" id="UP000199729"/>
    </source>
</evidence>
<gene>
    <name evidence="1" type="ORF">VITFI_CDS0321</name>
</gene>
<name>A0A221KBA1_VITFI</name>
<dbReference type="GO" id="GO:0004177">
    <property type="term" value="F:aminopeptidase activity"/>
    <property type="evidence" value="ECO:0007669"/>
    <property type="project" value="UniProtKB-KW"/>
</dbReference>
<organism evidence="1 2">
    <name type="scientific">Vitreoscilla filiformis</name>
    <dbReference type="NCBI Taxonomy" id="63"/>
    <lineage>
        <taxon>Bacteria</taxon>
        <taxon>Pseudomonadati</taxon>
        <taxon>Pseudomonadota</taxon>
        <taxon>Betaproteobacteria</taxon>
        <taxon>Neisseriales</taxon>
        <taxon>Neisseriaceae</taxon>
        <taxon>Vitreoscilla</taxon>
    </lineage>
</organism>
<keyword evidence="1" id="KW-0645">Protease</keyword>
<accession>A0A221KBA1</accession>
<dbReference type="EMBL" id="CP022423">
    <property type="protein sequence ID" value="ASM76100.1"/>
    <property type="molecule type" value="Genomic_DNA"/>
</dbReference>
<sequence length="374" mass="41880">MTPCRRKGLWAALTASTLLLGLATGCADLGYLVQSASGHVGVLWASRPVDDWLADPATPAALRERLQLSQRLRDFATTELGLPDNASYRRYADLGRSAVVWNVAAAPEFSLTLHTWCFPVAGCVGYRGYYREADAQAHAETLRAQGLETTVYPVPAYSTLGKLNALGGDPLLNTFIRRNEPDLAGLLFHELAHQVVYVPGDTTFNESYATTVERLGVRRWMQHAHGLQAAVAQQALTQQIEQRRQDWHQLLVRHRQRLEALYRQPLRAPAMRAEKTRLIVLLRDEYAQLQQRWGGYTGYDASLNRLNNATLGMQATYTQHVGAFEHLFQQQGQDFTQFHTRVRELAQLPSIERSRVLEQLASLRPALGASVAQP</sequence>
<reference evidence="1 2" key="1">
    <citation type="submission" date="2017-07" db="EMBL/GenBank/DDBJ databases">
        <title>Complete Genome Sequence of the cosmetic ferment Vitreoscilla filiformis (ATCC15551).</title>
        <authorList>
            <person name="Contreras S."/>
            <person name="Sagory-Zalkind P."/>
            <person name="Blanquart H."/>
            <person name="Iltis A."/>
            <person name="Morand S.C."/>
        </authorList>
    </citation>
    <scope>NUCLEOTIDE SEQUENCE [LARGE SCALE GENOMIC DNA]</scope>
    <source>
        <strain evidence="1 2">ATCC 15551</strain>
    </source>
</reference>
<dbReference type="OrthoDB" id="357991at2"/>
<protein>
    <submittedName>
        <fullName evidence="1">Aminopeptidase</fullName>
    </submittedName>
</protein>
<dbReference type="KEGG" id="vff:VITFI_CDS0321"/>
<keyword evidence="1" id="KW-0031">Aminopeptidase</keyword>
<dbReference type="InterPro" id="IPR014553">
    <property type="entry name" value="Aminopept"/>
</dbReference>
<dbReference type="RefSeq" id="WP_089415517.1">
    <property type="nucleotide sequence ID" value="NZ_CP022423.1"/>
</dbReference>
<proteinExistence type="predicted"/>
<dbReference type="AlphaFoldDB" id="A0A221KBA1"/>
<evidence type="ECO:0000313" key="1">
    <source>
        <dbReference type="EMBL" id="ASM76100.1"/>
    </source>
</evidence>
<keyword evidence="2" id="KW-1185">Reference proteome</keyword>
<dbReference type="Proteomes" id="UP000199729">
    <property type="component" value="Chromosome"/>
</dbReference>
<dbReference type="Pfam" id="PF10023">
    <property type="entry name" value="Aminopep"/>
    <property type="match status" value="1"/>
</dbReference>